<feature type="transmembrane region" description="Helical" evidence="2">
    <location>
        <begin position="141"/>
        <end position="159"/>
    </location>
</feature>
<reference evidence="3 4" key="1">
    <citation type="submission" date="2017-10" db="EMBL/GenBank/DDBJ databases">
        <title>Sequencing the genomes of 1000 actinobacteria strains.</title>
        <authorList>
            <person name="Klenk H.-P."/>
        </authorList>
    </citation>
    <scope>NUCLEOTIDE SEQUENCE [LARGE SCALE GENOMIC DNA]</scope>
    <source>
        <strain evidence="3 4">DSM 15597</strain>
    </source>
</reference>
<feature type="transmembrane region" description="Helical" evidence="2">
    <location>
        <begin position="257"/>
        <end position="277"/>
    </location>
</feature>
<evidence type="ECO:0000313" key="3">
    <source>
        <dbReference type="EMBL" id="PFG18395.1"/>
    </source>
</evidence>
<organism evidence="3 4">
    <name type="scientific">Propionicimonas paludicola</name>
    <dbReference type="NCBI Taxonomy" id="185243"/>
    <lineage>
        <taxon>Bacteria</taxon>
        <taxon>Bacillati</taxon>
        <taxon>Actinomycetota</taxon>
        <taxon>Actinomycetes</taxon>
        <taxon>Propionibacteriales</taxon>
        <taxon>Nocardioidaceae</taxon>
        <taxon>Propionicimonas</taxon>
    </lineage>
</organism>
<feature type="transmembrane region" description="Helical" evidence="2">
    <location>
        <begin position="91"/>
        <end position="110"/>
    </location>
</feature>
<feature type="transmembrane region" description="Helical" evidence="2">
    <location>
        <begin position="229"/>
        <end position="248"/>
    </location>
</feature>
<keyword evidence="4" id="KW-1185">Reference proteome</keyword>
<dbReference type="InterPro" id="IPR025576">
    <property type="entry name" value="YwiC"/>
</dbReference>
<protein>
    <submittedName>
        <fullName evidence="3">YwiC-like protein</fullName>
    </submittedName>
</protein>
<feature type="transmembrane region" description="Helical" evidence="2">
    <location>
        <begin position="205"/>
        <end position="223"/>
    </location>
</feature>
<feature type="transmembrane region" description="Helical" evidence="2">
    <location>
        <begin position="171"/>
        <end position="193"/>
    </location>
</feature>
<accession>A0A2A9CWM4</accession>
<evidence type="ECO:0000256" key="2">
    <source>
        <dbReference type="SAM" id="Phobius"/>
    </source>
</evidence>
<gene>
    <name evidence="3" type="ORF">ATK74_2981</name>
</gene>
<feature type="compositionally biased region" description="Low complexity" evidence="1">
    <location>
        <begin position="8"/>
        <end position="20"/>
    </location>
</feature>
<comment type="caution">
    <text evidence="3">The sequence shown here is derived from an EMBL/GenBank/DDBJ whole genome shotgun (WGS) entry which is preliminary data.</text>
</comment>
<proteinExistence type="predicted"/>
<keyword evidence="2" id="KW-0812">Transmembrane</keyword>
<evidence type="ECO:0000313" key="4">
    <source>
        <dbReference type="Proteomes" id="UP000226079"/>
    </source>
</evidence>
<feature type="region of interest" description="Disordered" evidence="1">
    <location>
        <begin position="1"/>
        <end position="20"/>
    </location>
</feature>
<name>A0A2A9CWM4_9ACTN</name>
<dbReference type="RefSeq" id="WP_169923879.1">
    <property type="nucleotide sequence ID" value="NZ_PDJC01000001.1"/>
</dbReference>
<feature type="transmembrane region" description="Helical" evidence="2">
    <location>
        <begin position="116"/>
        <end position="134"/>
    </location>
</feature>
<dbReference type="Proteomes" id="UP000226079">
    <property type="component" value="Unassembled WGS sequence"/>
</dbReference>
<dbReference type="AlphaFoldDB" id="A0A2A9CWM4"/>
<keyword evidence="2" id="KW-0472">Membrane</keyword>
<dbReference type="Pfam" id="PF14256">
    <property type="entry name" value="YwiC"/>
    <property type="match status" value="1"/>
</dbReference>
<evidence type="ECO:0000256" key="1">
    <source>
        <dbReference type="SAM" id="MobiDB-lite"/>
    </source>
</evidence>
<dbReference type="EMBL" id="PDJC01000001">
    <property type="protein sequence ID" value="PFG18395.1"/>
    <property type="molecule type" value="Genomic_DNA"/>
</dbReference>
<keyword evidence="2" id="KW-1133">Transmembrane helix</keyword>
<sequence>MTISTPTAIGAAQGASSGSGRTSLGWLPRQHGAWAMLAVPPLAGIRLALDLGTLGWATATLISTWLVGYFAFSAASGWLKARPARRARWQPALLTYGAATALLGVTTIALAGWTVLYWLAGFVPLVLVALVTTAKHRERSLAAGLATVAAACLMLPVVAAPSPLTLGGSPLTPLVAGLTAAMFGYFGGTVLHVKSLIRGRGRRRWAIASLFWHLIALVVAGMVVGVSGWAWPLLFALALARATVLLVLNQARRLPTLTIGLIELGLSLLLLVVALLAA</sequence>
<feature type="transmembrane region" description="Helical" evidence="2">
    <location>
        <begin position="55"/>
        <end position="79"/>
    </location>
</feature>